<dbReference type="Gene3D" id="1.25.40.10">
    <property type="entry name" value="Tetratricopeptide repeat domain"/>
    <property type="match status" value="1"/>
</dbReference>
<proteinExistence type="predicted"/>
<feature type="coiled-coil region" evidence="1">
    <location>
        <begin position="377"/>
        <end position="449"/>
    </location>
</feature>
<evidence type="ECO:0000313" key="4">
    <source>
        <dbReference type="Proteomes" id="UP000260814"/>
    </source>
</evidence>
<evidence type="ECO:0000313" key="3">
    <source>
        <dbReference type="EMBL" id="RGM84873.1"/>
    </source>
</evidence>
<evidence type="ECO:0000256" key="1">
    <source>
        <dbReference type="SAM" id="Coils"/>
    </source>
</evidence>
<protein>
    <recommendedName>
        <fullName evidence="5">Tetratricopeptide repeat protein</fullName>
    </recommendedName>
</protein>
<dbReference type="InterPro" id="IPR019734">
    <property type="entry name" value="TPR_rpt"/>
</dbReference>
<dbReference type="SMART" id="SM00028">
    <property type="entry name" value="TPR"/>
    <property type="match status" value="4"/>
</dbReference>
<feature type="transmembrane region" description="Helical" evidence="2">
    <location>
        <begin position="348"/>
        <end position="371"/>
    </location>
</feature>
<dbReference type="EMBL" id="QSTW01000037">
    <property type="protein sequence ID" value="RGM84873.1"/>
    <property type="molecule type" value="Genomic_DNA"/>
</dbReference>
<evidence type="ECO:0008006" key="5">
    <source>
        <dbReference type="Google" id="ProtNLM"/>
    </source>
</evidence>
<keyword evidence="1" id="KW-0175">Coiled coil</keyword>
<dbReference type="Proteomes" id="UP000260814">
    <property type="component" value="Unassembled WGS sequence"/>
</dbReference>
<dbReference type="AlphaFoldDB" id="A0A3E4Z431"/>
<keyword evidence="2" id="KW-0472">Membrane</keyword>
<dbReference type="SUPFAM" id="SSF48452">
    <property type="entry name" value="TPR-like"/>
    <property type="match status" value="1"/>
</dbReference>
<evidence type="ECO:0000256" key="2">
    <source>
        <dbReference type="SAM" id="Phobius"/>
    </source>
</evidence>
<sequence length="593" mass="69832">MTVGCSQNHKVTKQTPELAKAEEVMFDHPDSALHILESMPIPSARKDKENHALWCLLTSQAKVKLIIKIPSDSLVKIAYDYYKSTDNARRKAMSALYMGDINYELGKIEEAMQYYLEGKTEVEKTEDYKTGYLIMSSLGKLYLYRRLNAYALEACTIAYDYAVKDSNKRYQMGALQYLARCYCILNELPKAIETYQKCSDIAVELGLNNKAYYYDIQTEIALVYKNSSQFLQSLEILKSFPVKFQSSSLIGKNYFYLKQYDSAYFYLNKALLTDNIYTKASVYEFLYKFGNQPKYRKYLTSYCDSLLFYNDSIITLNKSKEIIAYKEKYENEKLTNDKQRLKLEKAYILNWLMITVVIVLLLTVSFVFFYLHKKMAIHRKEEEIAQLAILLHQKELEADKNESYIEELQQQFDENSRKEEFYIEQLEALESLKEENKKLSSEIMILQKKIAFYSVEEYKHSNIKFLSDRLYKLEKRENELCTLLLEQIPLLNKLHSNPTYLKDKELKDIIKITDDIFQDFTHRLLSDIPVLNENELILCCLIKLRFSIPEISLFLNIASTSVSRRKLRVKNKIFSTIPDMKAEKSFDIWLWEY</sequence>
<comment type="caution">
    <text evidence="3">The sequence shown here is derived from an EMBL/GenBank/DDBJ whole genome shotgun (WGS) entry which is preliminary data.</text>
</comment>
<organism evidence="3 4">
    <name type="scientific">Phocaeicola plebeius</name>
    <dbReference type="NCBI Taxonomy" id="310297"/>
    <lineage>
        <taxon>Bacteria</taxon>
        <taxon>Pseudomonadati</taxon>
        <taxon>Bacteroidota</taxon>
        <taxon>Bacteroidia</taxon>
        <taxon>Bacteroidales</taxon>
        <taxon>Bacteroidaceae</taxon>
        <taxon>Phocaeicola</taxon>
    </lineage>
</organism>
<dbReference type="InterPro" id="IPR011990">
    <property type="entry name" value="TPR-like_helical_dom_sf"/>
</dbReference>
<accession>A0A3E4Z431</accession>
<keyword evidence="2" id="KW-0812">Transmembrane</keyword>
<keyword evidence="2" id="KW-1133">Transmembrane helix</keyword>
<name>A0A3E4Z431_9BACT</name>
<reference evidence="3 4" key="1">
    <citation type="submission" date="2018-08" db="EMBL/GenBank/DDBJ databases">
        <title>A genome reference for cultivated species of the human gut microbiota.</title>
        <authorList>
            <person name="Zou Y."/>
            <person name="Xue W."/>
            <person name="Luo G."/>
        </authorList>
    </citation>
    <scope>NUCLEOTIDE SEQUENCE [LARGE SCALE GENOMIC DNA]</scope>
    <source>
        <strain evidence="3 4">OM06-2</strain>
    </source>
</reference>
<gene>
    <name evidence="3" type="ORF">DXB87_16700</name>
</gene>